<dbReference type="PANTHER" id="PTHR43194">
    <property type="entry name" value="HYDROLASE ALPHA/BETA FOLD FAMILY"/>
    <property type="match status" value="1"/>
</dbReference>
<sequence>MSNTKGEHARRATVVADDGVPIAVHEYGPADAEVTAVFLHGHCMRSQAWSLLREVLASSWRGRVRMVFYDHRGHGDSGHASSDTYTIDQLGRDLGAVIATVAPTGPLLLVGHSMGGMAALTYVRQQPEEVRSRLVGIALISTAAGGLADAGLGRLLRSPVVGAVHVAVRRAPRVAAGSKRVTCFVSGAAMRVARNRGRSVDPRIVVVAAAMAAETSVVTMAGFLASLADFDEAEATTVLAGIPAVVVCGTADLLTPVAHSESLAARLPGAQLVRIAGAGHSIIMDRTSEVAAALDGLVHRVATIGLASAG</sequence>
<reference evidence="3" key="1">
    <citation type="journal article" date="2019" name="Int. J. Syst. Evol. Microbiol.">
        <title>The Global Catalogue of Microorganisms (GCM) 10K type strain sequencing project: providing services to taxonomists for standard genome sequencing and annotation.</title>
        <authorList>
            <consortium name="The Broad Institute Genomics Platform"/>
            <consortium name="The Broad Institute Genome Sequencing Center for Infectious Disease"/>
            <person name="Wu L."/>
            <person name="Ma J."/>
        </authorList>
    </citation>
    <scope>NUCLEOTIDE SEQUENCE [LARGE SCALE GENOMIC DNA]</scope>
    <source>
        <strain evidence="3">DT72</strain>
    </source>
</reference>
<keyword evidence="3" id="KW-1185">Reference proteome</keyword>
<gene>
    <name evidence="2" type="ORF">ACFSJG_18515</name>
</gene>
<protein>
    <submittedName>
        <fullName evidence="2">Alpha/beta fold hydrolase</fullName>
    </submittedName>
</protein>
<dbReference type="InterPro" id="IPR000073">
    <property type="entry name" value="AB_hydrolase_1"/>
</dbReference>
<dbReference type="Proteomes" id="UP001597286">
    <property type="component" value="Unassembled WGS sequence"/>
</dbReference>
<name>A0ABW4P9X5_9NOCA</name>
<dbReference type="PANTHER" id="PTHR43194:SF2">
    <property type="entry name" value="PEROXISOMAL MEMBRANE PROTEIN LPX1"/>
    <property type="match status" value="1"/>
</dbReference>
<dbReference type="RefSeq" id="WP_378486693.1">
    <property type="nucleotide sequence ID" value="NZ_JBHUFB010000013.1"/>
</dbReference>
<accession>A0ABW4P9X5</accession>
<dbReference type="Gene3D" id="3.40.50.1820">
    <property type="entry name" value="alpha/beta hydrolase"/>
    <property type="match status" value="1"/>
</dbReference>
<dbReference type="GO" id="GO:0016787">
    <property type="term" value="F:hydrolase activity"/>
    <property type="evidence" value="ECO:0007669"/>
    <property type="project" value="UniProtKB-KW"/>
</dbReference>
<proteinExistence type="predicted"/>
<dbReference type="InterPro" id="IPR050228">
    <property type="entry name" value="Carboxylesterase_BioH"/>
</dbReference>
<feature type="domain" description="AB hydrolase-1" evidence="1">
    <location>
        <begin position="37"/>
        <end position="293"/>
    </location>
</feature>
<dbReference type="SUPFAM" id="SSF53474">
    <property type="entry name" value="alpha/beta-Hydrolases"/>
    <property type="match status" value="1"/>
</dbReference>
<organism evidence="2 3">
    <name type="scientific">Rhodococcus gannanensis</name>
    <dbReference type="NCBI Taxonomy" id="1960308"/>
    <lineage>
        <taxon>Bacteria</taxon>
        <taxon>Bacillati</taxon>
        <taxon>Actinomycetota</taxon>
        <taxon>Actinomycetes</taxon>
        <taxon>Mycobacteriales</taxon>
        <taxon>Nocardiaceae</taxon>
        <taxon>Rhodococcus</taxon>
    </lineage>
</organism>
<evidence type="ECO:0000313" key="3">
    <source>
        <dbReference type="Proteomes" id="UP001597286"/>
    </source>
</evidence>
<dbReference type="EMBL" id="JBHUFB010000013">
    <property type="protein sequence ID" value="MFD1814215.1"/>
    <property type="molecule type" value="Genomic_DNA"/>
</dbReference>
<dbReference type="Pfam" id="PF12697">
    <property type="entry name" value="Abhydrolase_6"/>
    <property type="match status" value="1"/>
</dbReference>
<evidence type="ECO:0000313" key="2">
    <source>
        <dbReference type="EMBL" id="MFD1814215.1"/>
    </source>
</evidence>
<dbReference type="InterPro" id="IPR029058">
    <property type="entry name" value="AB_hydrolase_fold"/>
</dbReference>
<evidence type="ECO:0000259" key="1">
    <source>
        <dbReference type="Pfam" id="PF12697"/>
    </source>
</evidence>
<keyword evidence="2" id="KW-0378">Hydrolase</keyword>
<comment type="caution">
    <text evidence="2">The sequence shown here is derived from an EMBL/GenBank/DDBJ whole genome shotgun (WGS) entry which is preliminary data.</text>
</comment>